<evidence type="ECO:0000313" key="2">
    <source>
        <dbReference type="EMBL" id="SDS74852.1"/>
    </source>
</evidence>
<feature type="transmembrane region" description="Helical" evidence="1">
    <location>
        <begin position="375"/>
        <end position="399"/>
    </location>
</feature>
<feature type="transmembrane region" description="Helical" evidence="1">
    <location>
        <begin position="233"/>
        <end position="253"/>
    </location>
</feature>
<feature type="transmembrane region" description="Helical" evidence="1">
    <location>
        <begin position="134"/>
        <end position="160"/>
    </location>
</feature>
<proteinExistence type="predicted"/>
<dbReference type="eggNOG" id="ENOG502Z89R">
    <property type="taxonomic scope" value="Bacteria"/>
</dbReference>
<evidence type="ECO:0000256" key="1">
    <source>
        <dbReference type="SAM" id="Phobius"/>
    </source>
</evidence>
<feature type="transmembrane region" description="Helical" evidence="1">
    <location>
        <begin position="405"/>
        <end position="433"/>
    </location>
</feature>
<protein>
    <submittedName>
        <fullName evidence="2">ABC-2 type transport system permease protein</fullName>
    </submittedName>
</protein>
<evidence type="ECO:0000313" key="3">
    <source>
        <dbReference type="Proteomes" id="UP000185663"/>
    </source>
</evidence>
<keyword evidence="1" id="KW-0472">Membrane</keyword>
<gene>
    <name evidence="2" type="ORF">SAMN04489860_2271</name>
</gene>
<dbReference type="AlphaFoldDB" id="A0A1H1UQS3"/>
<keyword evidence="1" id="KW-1133">Transmembrane helix</keyword>
<organism evidence="2 3">
    <name type="scientific">Paraoerskovia marina</name>
    <dbReference type="NCBI Taxonomy" id="545619"/>
    <lineage>
        <taxon>Bacteria</taxon>
        <taxon>Bacillati</taxon>
        <taxon>Actinomycetota</taxon>
        <taxon>Actinomycetes</taxon>
        <taxon>Micrococcales</taxon>
        <taxon>Cellulomonadaceae</taxon>
        <taxon>Paraoerskovia</taxon>
    </lineage>
</organism>
<feature type="transmembrane region" description="Helical" evidence="1">
    <location>
        <begin position="310"/>
        <end position="327"/>
    </location>
</feature>
<dbReference type="Proteomes" id="UP000185663">
    <property type="component" value="Chromosome I"/>
</dbReference>
<dbReference type="EMBL" id="LT629776">
    <property type="protein sequence ID" value="SDS74852.1"/>
    <property type="molecule type" value="Genomic_DNA"/>
</dbReference>
<dbReference type="STRING" id="545619.SAMN04489860_2271"/>
<keyword evidence="3" id="KW-1185">Reference proteome</keyword>
<feature type="transmembrane region" description="Helical" evidence="1">
    <location>
        <begin position="172"/>
        <end position="191"/>
    </location>
</feature>
<feature type="transmembrane region" description="Helical" evidence="1">
    <location>
        <begin position="454"/>
        <end position="477"/>
    </location>
</feature>
<keyword evidence="1" id="KW-0812">Transmembrane</keyword>
<dbReference type="RefSeq" id="WP_083372560.1">
    <property type="nucleotide sequence ID" value="NZ_LT629776.1"/>
</dbReference>
<name>A0A1H1UQS3_9CELL</name>
<sequence length="528" mass="54152">MVAELARLKLRLLVNGFRRSIWLTIGFVLGTLYALALATFVAGGVVVTGVVDPGVAGDAVVLLGALLVAGWWIGPLLTSGMNNALDPRRLAPFGIPRRQLVIGLAVATLIGVGGLALVIVALATVAAWSAHVAVMPVALVGAVCGVATCVVGSSALSAILAPVMESRRARELSGLVIALLGIGVWLVFVGTSQDLTFVISPESFDALLGSLGSVLAWTPLGAPWALAGDVVDGAWLALAARVAIVAATLLLAWRGWSWALARELTGGARQERSVSVDGLGWFGRVASTPTGAVAARAATYWRRDPRYSTSLAFVPIVPVVIIVISGGDLTTSALMLTGPIIAFLLGFGISSDIAYDNSAFALHVTTGVSGRADRWGRVLPVLFVGLPVVVLAVIATAAASGRWDLLAVTLGVAVMTFLGTLGTSSVASALYLYPVPEPGESPFKSAQSASLAPLIGQFGAIAVAGVASLPVLVLAGLTLLLDLPVLGVVTAVVGAVLGAFALVVGVRFGGRVYDRRAPELLQQVLSYR</sequence>
<accession>A0A1H1UQS3</accession>
<reference evidence="2 3" key="1">
    <citation type="submission" date="2016-10" db="EMBL/GenBank/DDBJ databases">
        <authorList>
            <person name="de Groot N.N."/>
        </authorList>
    </citation>
    <scope>NUCLEOTIDE SEQUENCE [LARGE SCALE GENOMIC DNA]</scope>
    <source>
        <strain evidence="2 3">DSM 22126</strain>
    </source>
</reference>
<feature type="transmembrane region" description="Helical" evidence="1">
    <location>
        <begin position="21"/>
        <end position="47"/>
    </location>
</feature>
<feature type="transmembrane region" description="Helical" evidence="1">
    <location>
        <begin position="333"/>
        <end position="355"/>
    </location>
</feature>
<dbReference type="OrthoDB" id="3261041at2"/>
<feature type="transmembrane region" description="Helical" evidence="1">
    <location>
        <begin position="483"/>
        <end position="506"/>
    </location>
</feature>
<feature type="transmembrane region" description="Helical" evidence="1">
    <location>
        <begin position="100"/>
        <end position="128"/>
    </location>
</feature>
<feature type="transmembrane region" description="Helical" evidence="1">
    <location>
        <begin position="59"/>
        <end position="79"/>
    </location>
</feature>